<comment type="caution">
    <text evidence="2">The sequence shown here is derived from an EMBL/GenBank/DDBJ whole genome shotgun (WGS) entry which is preliminary data.</text>
</comment>
<sequence length="427" mass="45941">MVKRLQLFTAPVEMGTTRTQWARPPRNPPPENQSSSAIIPNTTPSSGSTKPSGEEVPILRRSGRERKPTLKLLESFESRGAIIKTTKKSSPKSQSSSAIKPNTTSNNTPTKPGGEEISTPSRGGRNRNGKKDGEGDTKLPMPVFETPKKESSPTGQSSSVVKPKTTSSDIPTKPGDEVASTLRRSARNRNGKRDAEPALNAQLGVSHDNGNTKPLVPMIKTPKKEASSEVMPTPTSKDTPTEPDGEEVPTLRRSSRNRTAENDVESALNNQPRDSDGEGIRKLLFPKSNVSPTSRSSTAVQSKATSNDTPTDPRGSPSAARPKATSKVTPIDPGDAEIPTPRRSLRNRNIKNDAESALNDQRSSSVVKPNNTPNTTPSKPKAEKPQTKVQKPISKADGETMGDAVVMTRPSRSRSLSPRLKARPILK</sequence>
<dbReference type="EMBL" id="MU865302">
    <property type="protein sequence ID" value="KAK4230079.1"/>
    <property type="molecule type" value="Genomic_DNA"/>
</dbReference>
<reference evidence="2" key="1">
    <citation type="journal article" date="2023" name="Mol. Phylogenet. Evol.">
        <title>Genome-scale phylogeny and comparative genomics of the fungal order Sordariales.</title>
        <authorList>
            <person name="Hensen N."/>
            <person name="Bonometti L."/>
            <person name="Westerberg I."/>
            <person name="Brannstrom I.O."/>
            <person name="Guillou S."/>
            <person name="Cros-Aarteil S."/>
            <person name="Calhoun S."/>
            <person name="Haridas S."/>
            <person name="Kuo A."/>
            <person name="Mondo S."/>
            <person name="Pangilinan J."/>
            <person name="Riley R."/>
            <person name="LaButti K."/>
            <person name="Andreopoulos B."/>
            <person name="Lipzen A."/>
            <person name="Chen C."/>
            <person name="Yan M."/>
            <person name="Daum C."/>
            <person name="Ng V."/>
            <person name="Clum A."/>
            <person name="Steindorff A."/>
            <person name="Ohm R.A."/>
            <person name="Martin F."/>
            <person name="Silar P."/>
            <person name="Natvig D.O."/>
            <person name="Lalanne C."/>
            <person name="Gautier V."/>
            <person name="Ament-Velasquez S.L."/>
            <person name="Kruys A."/>
            <person name="Hutchinson M.I."/>
            <person name="Powell A.J."/>
            <person name="Barry K."/>
            <person name="Miller A.N."/>
            <person name="Grigoriev I.V."/>
            <person name="Debuchy R."/>
            <person name="Gladieux P."/>
            <person name="Hiltunen Thoren M."/>
            <person name="Johannesson H."/>
        </authorList>
    </citation>
    <scope>NUCLEOTIDE SEQUENCE</scope>
    <source>
        <strain evidence="2">CBS 990.96</strain>
    </source>
</reference>
<evidence type="ECO:0000313" key="2">
    <source>
        <dbReference type="EMBL" id="KAK4230079.1"/>
    </source>
</evidence>
<organism evidence="2 3">
    <name type="scientific">Podospora fimiseda</name>
    <dbReference type="NCBI Taxonomy" id="252190"/>
    <lineage>
        <taxon>Eukaryota</taxon>
        <taxon>Fungi</taxon>
        <taxon>Dikarya</taxon>
        <taxon>Ascomycota</taxon>
        <taxon>Pezizomycotina</taxon>
        <taxon>Sordariomycetes</taxon>
        <taxon>Sordariomycetidae</taxon>
        <taxon>Sordariales</taxon>
        <taxon>Podosporaceae</taxon>
        <taxon>Podospora</taxon>
    </lineage>
</organism>
<reference evidence="2" key="2">
    <citation type="submission" date="2023-05" db="EMBL/GenBank/DDBJ databases">
        <authorList>
            <consortium name="Lawrence Berkeley National Laboratory"/>
            <person name="Steindorff A."/>
            <person name="Hensen N."/>
            <person name="Bonometti L."/>
            <person name="Westerberg I."/>
            <person name="Brannstrom I.O."/>
            <person name="Guillou S."/>
            <person name="Cros-Aarteil S."/>
            <person name="Calhoun S."/>
            <person name="Haridas S."/>
            <person name="Kuo A."/>
            <person name="Mondo S."/>
            <person name="Pangilinan J."/>
            <person name="Riley R."/>
            <person name="Labutti K."/>
            <person name="Andreopoulos B."/>
            <person name="Lipzen A."/>
            <person name="Chen C."/>
            <person name="Yanf M."/>
            <person name="Daum C."/>
            <person name="Ng V."/>
            <person name="Clum A."/>
            <person name="Ohm R."/>
            <person name="Martin F."/>
            <person name="Silar P."/>
            <person name="Natvig D."/>
            <person name="Lalanne C."/>
            <person name="Gautier V."/>
            <person name="Ament-Velasquez S.L."/>
            <person name="Kruys A."/>
            <person name="Hutchinson M.I."/>
            <person name="Powell A.J."/>
            <person name="Barry K."/>
            <person name="Miller A.N."/>
            <person name="Grigoriev I.V."/>
            <person name="Debuchy R."/>
            <person name="Gladieux P."/>
            <person name="Thoren M.H."/>
            <person name="Johannesson H."/>
        </authorList>
    </citation>
    <scope>NUCLEOTIDE SEQUENCE</scope>
    <source>
        <strain evidence="2">CBS 990.96</strain>
    </source>
</reference>
<feature type="compositionally biased region" description="Polar residues" evidence="1">
    <location>
        <begin position="288"/>
        <end position="310"/>
    </location>
</feature>
<feature type="compositionally biased region" description="Polar residues" evidence="1">
    <location>
        <begin position="32"/>
        <end position="41"/>
    </location>
</feature>
<feature type="region of interest" description="Disordered" evidence="1">
    <location>
        <begin position="1"/>
        <end position="427"/>
    </location>
</feature>
<proteinExistence type="predicted"/>
<feature type="compositionally biased region" description="Low complexity" evidence="1">
    <location>
        <begin position="409"/>
        <end position="419"/>
    </location>
</feature>
<accession>A0AAN7BUW6</accession>
<evidence type="ECO:0000313" key="3">
    <source>
        <dbReference type="Proteomes" id="UP001301958"/>
    </source>
</evidence>
<dbReference type="AlphaFoldDB" id="A0AAN7BUW6"/>
<gene>
    <name evidence="2" type="ORF">QBC38DRAFT_452685</name>
</gene>
<evidence type="ECO:0000256" key="1">
    <source>
        <dbReference type="SAM" id="MobiDB-lite"/>
    </source>
</evidence>
<feature type="compositionally biased region" description="Low complexity" evidence="1">
    <location>
        <begin position="157"/>
        <end position="168"/>
    </location>
</feature>
<feature type="compositionally biased region" description="Low complexity" evidence="1">
    <location>
        <begin position="91"/>
        <end position="112"/>
    </location>
</feature>
<feature type="compositionally biased region" description="Low complexity" evidence="1">
    <location>
        <begin position="365"/>
        <end position="379"/>
    </location>
</feature>
<name>A0AAN7BUW6_9PEZI</name>
<feature type="compositionally biased region" description="Low complexity" evidence="1">
    <location>
        <begin position="42"/>
        <end position="51"/>
    </location>
</feature>
<dbReference type="Proteomes" id="UP001301958">
    <property type="component" value="Unassembled WGS sequence"/>
</dbReference>
<protein>
    <submittedName>
        <fullName evidence="2">Uncharacterized protein</fullName>
    </submittedName>
</protein>
<keyword evidence="3" id="KW-1185">Reference proteome</keyword>